<comment type="caution">
    <text evidence="1">The sequence shown here is derived from an EMBL/GenBank/DDBJ whole genome shotgun (WGS) entry which is preliminary data.</text>
</comment>
<reference evidence="1 2" key="1">
    <citation type="submission" date="2018-09" db="EMBL/GenBank/DDBJ databases">
        <title>Genomic investigation of the strawberry pathogen Phytophthora fragariae indicates pathogenicity is determined by transcriptional variation in three key races.</title>
        <authorList>
            <person name="Adams T.M."/>
            <person name="Armitage A.D."/>
            <person name="Sobczyk M.K."/>
            <person name="Bates H.J."/>
            <person name="Dunwell J.M."/>
            <person name="Nellist C.F."/>
            <person name="Harrison R.J."/>
        </authorList>
    </citation>
    <scope>NUCLEOTIDE SEQUENCE [LARGE SCALE GENOMIC DNA]</scope>
    <source>
        <strain evidence="1 2">ONT-3</strain>
    </source>
</reference>
<dbReference type="Proteomes" id="UP000488956">
    <property type="component" value="Unassembled WGS sequence"/>
</dbReference>
<sequence>MLDTDYKLVTRNFATRTSKKLYMIIHPNQNGFVPFRTIHATVDLFTAAQAAAKADPAMEEALALLLDFMKAYDSVDRDFLYAVLDWLGFPPQYTASMRSLHEGTRVRFLANGYR</sequence>
<dbReference type="PANTHER" id="PTHR19446">
    <property type="entry name" value="REVERSE TRANSCRIPTASES"/>
    <property type="match status" value="1"/>
</dbReference>
<gene>
    <name evidence="1" type="ORF">PF010_g17255</name>
</gene>
<protein>
    <submittedName>
        <fullName evidence="1">Uncharacterized protein</fullName>
    </submittedName>
</protein>
<organism evidence="1 2">
    <name type="scientific">Phytophthora fragariae</name>
    <dbReference type="NCBI Taxonomy" id="53985"/>
    <lineage>
        <taxon>Eukaryota</taxon>
        <taxon>Sar</taxon>
        <taxon>Stramenopiles</taxon>
        <taxon>Oomycota</taxon>
        <taxon>Peronosporomycetes</taxon>
        <taxon>Peronosporales</taxon>
        <taxon>Peronosporaceae</taxon>
        <taxon>Phytophthora</taxon>
    </lineage>
</organism>
<evidence type="ECO:0000313" key="2">
    <source>
        <dbReference type="Proteomes" id="UP000488956"/>
    </source>
</evidence>
<accession>A0A6G0KNP3</accession>
<dbReference type="AlphaFoldDB" id="A0A6G0KNP3"/>
<evidence type="ECO:0000313" key="1">
    <source>
        <dbReference type="EMBL" id="KAE9094054.1"/>
    </source>
</evidence>
<name>A0A6G0KNP3_9STRA</name>
<dbReference type="EMBL" id="QXFX01001233">
    <property type="protein sequence ID" value="KAE9094054.1"/>
    <property type="molecule type" value="Genomic_DNA"/>
</dbReference>
<proteinExistence type="predicted"/>